<evidence type="ECO:0000256" key="5">
    <source>
        <dbReference type="ARBA" id="ARBA00022692"/>
    </source>
</evidence>
<evidence type="ECO:0000256" key="6">
    <source>
        <dbReference type="ARBA" id="ARBA00022729"/>
    </source>
</evidence>
<keyword evidence="6 12" id="KW-0732">Signal</keyword>
<evidence type="ECO:0000259" key="13">
    <source>
        <dbReference type="Pfam" id="PF00263"/>
    </source>
</evidence>
<evidence type="ECO:0000259" key="15">
    <source>
        <dbReference type="Pfam" id="PF21305"/>
    </source>
</evidence>
<reference evidence="17" key="1">
    <citation type="journal article" date="2019" name="Int. J. Syst. Evol. Microbiol.">
        <title>The Global Catalogue of Microorganisms (GCM) 10K type strain sequencing project: providing services to taxonomists for standard genome sequencing and annotation.</title>
        <authorList>
            <consortium name="The Broad Institute Genomics Platform"/>
            <consortium name="The Broad Institute Genome Sequencing Center for Infectious Disease"/>
            <person name="Wu L."/>
            <person name="Ma J."/>
        </authorList>
    </citation>
    <scope>NUCLEOTIDE SEQUENCE [LARGE SCALE GENOMIC DNA]</scope>
    <source>
        <strain evidence="17">CCUG 38813</strain>
    </source>
</reference>
<comment type="subcellular location">
    <subcellularLocation>
        <location evidence="1 10">Cell outer membrane</location>
    </subcellularLocation>
</comment>
<gene>
    <name evidence="16" type="primary">gspD</name>
    <name evidence="16" type="ORF">ACFPOU_18580</name>
</gene>
<evidence type="ECO:0000256" key="3">
    <source>
        <dbReference type="ARBA" id="ARBA00022448"/>
    </source>
</evidence>
<evidence type="ECO:0000256" key="1">
    <source>
        <dbReference type="ARBA" id="ARBA00004442"/>
    </source>
</evidence>
<feature type="domain" description="GspD-like N0" evidence="15">
    <location>
        <begin position="49"/>
        <end position="119"/>
    </location>
</feature>
<feature type="chain" id="PRO_5047540132" evidence="12">
    <location>
        <begin position="43"/>
        <end position="769"/>
    </location>
</feature>
<feature type="domain" description="NolW-like" evidence="14">
    <location>
        <begin position="213"/>
        <end position="277"/>
    </location>
</feature>
<dbReference type="InterPro" id="IPR038591">
    <property type="entry name" value="NolW-like_sf"/>
</dbReference>
<sequence>MKTTSRSTPAFPTLRPVLRRLAAGVMLSCAVAAALPPVPAFAQENSAALSFVNADIESVIKAVGHYTGMTFVVDPRVKGTLTLVSEKSLTKSQAFGLLTSALRLQGFAVVTTGEGYAKVVPEAEAKLQSSPTYVGKRGTRVQGDQIATQIFHLSYESAANLTAVLRPLISPNNSIMANPGNNSLVITDYADNLRRLSRIIAALDAPVAADLDVVPIRNGIASDIATLVQRLMEPAAGGDSGRVTILADARTNSVVVRAPSQARANLAKSLIAKLDQATTEKGNIHVVYLKNADASKVAQTLRAVVSQDAAALSVQQQGTSGGTIQAGAQGGAGGGLGGQQGQQGGMGGGAAGGTFGQQGQAGAGGAGGSQGSGFIQADASTNSLIITAPDAIYRNLRGVIDQLDVRRAQVYIEALVVEMNSQKASEFGVQWLGLSGTDASKYRIGGIQSFNSNASNNLINLAAAARSGLAGESSLPSLPGLTLGIFKQINGELGLGAVASALENEGAANILSTPNMITLDNELATIKVGQNIPIITGSFTTGSSGANNPFQTVDRKDIGLLMKVRPQISEGGVIKLSIYHENSGIDNSVIRAEGIVTTVRAIESNVLADDGQIIVLGGLISDNEDHGEEKVRGLGDIPVLGNLFKYRNRTRNKTNLMVFLRPVVVRSKEQNNSISLDRYEYMRALGAETRSQDDTILMRNLGSPALPPLTNGQPPIGGTMATMPPPAPITARPGAATGAGTTQPRAPQSTQPSQAPVPEFRPVTPPNRK</sequence>
<evidence type="ECO:0000259" key="14">
    <source>
        <dbReference type="Pfam" id="PF03958"/>
    </source>
</evidence>
<name>A0ABW0PKE1_9BURK</name>
<evidence type="ECO:0000256" key="12">
    <source>
        <dbReference type="SAM" id="SignalP"/>
    </source>
</evidence>
<dbReference type="PANTHER" id="PTHR30332:SF24">
    <property type="entry name" value="SECRETIN GSPD-RELATED"/>
    <property type="match status" value="1"/>
</dbReference>
<dbReference type="EMBL" id="JBHSMS010000059">
    <property type="protein sequence ID" value="MFC5513111.1"/>
    <property type="molecule type" value="Genomic_DNA"/>
</dbReference>
<evidence type="ECO:0000256" key="11">
    <source>
        <dbReference type="SAM" id="MobiDB-lite"/>
    </source>
</evidence>
<evidence type="ECO:0000256" key="9">
    <source>
        <dbReference type="ARBA" id="ARBA00023237"/>
    </source>
</evidence>
<dbReference type="Pfam" id="PF03958">
    <property type="entry name" value="Secretin_N"/>
    <property type="match status" value="3"/>
</dbReference>
<dbReference type="PRINTS" id="PR00811">
    <property type="entry name" value="BCTERIALGSPD"/>
</dbReference>
<keyword evidence="8" id="KW-0472">Membrane</keyword>
<feature type="signal peptide" evidence="12">
    <location>
        <begin position="1"/>
        <end position="42"/>
    </location>
</feature>
<evidence type="ECO:0000256" key="2">
    <source>
        <dbReference type="ARBA" id="ARBA00006980"/>
    </source>
</evidence>
<evidence type="ECO:0000256" key="7">
    <source>
        <dbReference type="ARBA" id="ARBA00022927"/>
    </source>
</evidence>
<feature type="domain" description="Type II/III secretion system secretin-like" evidence="13">
    <location>
        <begin position="501"/>
        <end position="666"/>
    </location>
</feature>
<dbReference type="InterPro" id="IPR050810">
    <property type="entry name" value="Bact_Secretion_Sys_Channel"/>
</dbReference>
<feature type="compositionally biased region" description="Gly residues" evidence="11">
    <location>
        <begin position="328"/>
        <end position="367"/>
    </location>
</feature>
<feature type="region of interest" description="Disordered" evidence="11">
    <location>
        <begin position="322"/>
        <end position="367"/>
    </location>
</feature>
<keyword evidence="7" id="KW-0653">Protein transport</keyword>
<accession>A0ABW0PKE1</accession>
<dbReference type="NCBIfam" id="TIGR02517">
    <property type="entry name" value="type_II_gspD"/>
    <property type="match status" value="1"/>
</dbReference>
<evidence type="ECO:0000256" key="4">
    <source>
        <dbReference type="ARBA" id="ARBA00022452"/>
    </source>
</evidence>
<keyword evidence="3 10" id="KW-0813">Transport</keyword>
<dbReference type="RefSeq" id="WP_379724647.1">
    <property type="nucleotide sequence ID" value="NZ_JBHSMS010000059.1"/>
</dbReference>
<dbReference type="Pfam" id="PF21305">
    <property type="entry name" value="type_II_gspD_N0"/>
    <property type="match status" value="1"/>
</dbReference>
<dbReference type="InterPro" id="IPR013356">
    <property type="entry name" value="T2SS_GspD"/>
</dbReference>
<evidence type="ECO:0000313" key="17">
    <source>
        <dbReference type="Proteomes" id="UP001596031"/>
    </source>
</evidence>
<comment type="similarity">
    <text evidence="2">Belongs to the bacterial secretin family. GSP D subfamily.</text>
</comment>
<keyword evidence="5" id="KW-0812">Transmembrane</keyword>
<evidence type="ECO:0000256" key="8">
    <source>
        <dbReference type="ARBA" id="ARBA00023136"/>
    </source>
</evidence>
<dbReference type="PANTHER" id="PTHR30332">
    <property type="entry name" value="PROBABLE GENERAL SECRETION PATHWAY PROTEIN D"/>
    <property type="match status" value="1"/>
</dbReference>
<keyword evidence="17" id="KW-1185">Reference proteome</keyword>
<protein>
    <submittedName>
        <fullName evidence="16">Type II secretion system secretin GspD</fullName>
    </submittedName>
</protein>
<feature type="domain" description="NolW-like" evidence="14">
    <location>
        <begin position="285"/>
        <end position="409"/>
    </location>
</feature>
<keyword evidence="4" id="KW-1134">Transmembrane beta strand</keyword>
<dbReference type="Pfam" id="PF00263">
    <property type="entry name" value="Secretin"/>
    <property type="match status" value="1"/>
</dbReference>
<proteinExistence type="inferred from homology"/>
<comment type="caution">
    <text evidence="16">The sequence shown here is derived from an EMBL/GenBank/DDBJ whole genome shotgun (WGS) entry which is preliminary data.</text>
</comment>
<dbReference type="InterPro" id="IPR049371">
    <property type="entry name" value="GspD-like_N0"/>
</dbReference>
<dbReference type="InterPro" id="IPR001775">
    <property type="entry name" value="GspD/PilQ"/>
</dbReference>
<dbReference type="Proteomes" id="UP001596031">
    <property type="component" value="Unassembled WGS sequence"/>
</dbReference>
<evidence type="ECO:0000313" key="16">
    <source>
        <dbReference type="EMBL" id="MFC5513111.1"/>
    </source>
</evidence>
<keyword evidence="9" id="KW-0998">Cell outer membrane</keyword>
<dbReference type="PRINTS" id="PR01032">
    <property type="entry name" value="PHAGEIV"/>
</dbReference>
<dbReference type="InterPro" id="IPR005644">
    <property type="entry name" value="NolW-like"/>
</dbReference>
<organism evidence="16 17">
    <name type="scientific">Massilia jejuensis</name>
    <dbReference type="NCBI Taxonomy" id="648894"/>
    <lineage>
        <taxon>Bacteria</taxon>
        <taxon>Pseudomonadati</taxon>
        <taxon>Pseudomonadota</taxon>
        <taxon>Betaproteobacteria</taxon>
        <taxon>Burkholderiales</taxon>
        <taxon>Oxalobacteraceae</taxon>
        <taxon>Telluria group</taxon>
        <taxon>Massilia</taxon>
    </lineage>
</organism>
<dbReference type="InterPro" id="IPR004846">
    <property type="entry name" value="T2SS/T3SS_dom"/>
</dbReference>
<feature type="compositionally biased region" description="Low complexity" evidence="11">
    <location>
        <begin position="729"/>
        <end position="747"/>
    </location>
</feature>
<dbReference type="Gene3D" id="3.30.1370.120">
    <property type="match status" value="3"/>
</dbReference>
<feature type="domain" description="NolW-like" evidence="14">
    <location>
        <begin position="148"/>
        <end position="207"/>
    </location>
</feature>
<evidence type="ECO:0000256" key="10">
    <source>
        <dbReference type="RuleBase" id="RU004004"/>
    </source>
</evidence>
<feature type="region of interest" description="Disordered" evidence="11">
    <location>
        <begin position="703"/>
        <end position="769"/>
    </location>
</feature>